<name>A0A894X5P2_PSEAI</name>
<evidence type="ECO:0000313" key="2">
    <source>
        <dbReference type="EMBL" id="QRX85419.1"/>
    </source>
</evidence>
<proteinExistence type="predicted"/>
<dbReference type="NCBIfam" id="TIGR01690">
    <property type="entry name" value="ICE_RAQPRD"/>
    <property type="match status" value="1"/>
</dbReference>
<dbReference type="Pfam" id="PF09686">
    <property type="entry name" value="Plasmid_RAQPRD"/>
    <property type="match status" value="1"/>
</dbReference>
<organism evidence="2">
    <name type="scientific">Pseudomonas aeruginosa</name>
    <dbReference type="NCBI Taxonomy" id="287"/>
    <lineage>
        <taxon>Bacteria</taxon>
        <taxon>Pseudomonadati</taxon>
        <taxon>Pseudomonadota</taxon>
        <taxon>Gammaproteobacteria</taxon>
        <taxon>Pseudomonadales</taxon>
        <taxon>Pseudomonadaceae</taxon>
        <taxon>Pseudomonas</taxon>
    </lineage>
</organism>
<accession>A0A894X5P2</accession>
<feature type="region of interest" description="Disordered" evidence="1">
    <location>
        <begin position="113"/>
        <end position="144"/>
    </location>
</feature>
<feature type="region of interest" description="Disordered" evidence="1">
    <location>
        <begin position="1"/>
        <end position="29"/>
    </location>
</feature>
<dbReference type="InterPro" id="IPR019110">
    <property type="entry name" value="Uncharacterised_RAQPRD"/>
</dbReference>
<evidence type="ECO:0000256" key="1">
    <source>
        <dbReference type="SAM" id="MobiDB-lite"/>
    </source>
</evidence>
<reference evidence="2" key="1">
    <citation type="journal article" name="Microorganisms">
        <title>Unravelling the Features of Success of VIM-Producing ST111 and ST235 Pseudomonas aeruginosa in a Greek Hospital.</title>
        <authorList>
            <person name="Papagiannitsis C.C."/>
            <person name="Verra A."/>
            <person name="Galani V."/>
            <person name="Xitsas S."/>
            <person name="Bitar I."/>
            <person name="Hrabak J."/>
            <person name="Petinaki E."/>
        </authorList>
    </citation>
    <scope>NUCLEOTIDE SEQUENCE</scope>
    <source>
        <strain evidence="2">Pae9047-Lar</strain>
    </source>
</reference>
<feature type="compositionally biased region" description="Polar residues" evidence="1">
    <location>
        <begin position="13"/>
        <end position="28"/>
    </location>
</feature>
<protein>
    <submittedName>
        <fullName evidence="2">Raqprd family integrative conjugative element protein</fullName>
    </submittedName>
</protein>
<sequence>MRRKARARHSIWPSASTGNGTMGQTNRRTSARPALAVVLALSFSALQPAVAADSLASEREQLAALARQLDLIDHLAEHAANTAPQERARYHFDYARLRADLKRVRAGLQDYLVPQRAQPRDPVPLAGDYVRRDRADDEDEEPSP</sequence>
<dbReference type="EMBL" id="MT437279">
    <property type="protein sequence ID" value="QRX85419.1"/>
    <property type="molecule type" value="Genomic_DNA"/>
</dbReference>
<dbReference type="AlphaFoldDB" id="A0A894X5P2"/>